<dbReference type="InterPro" id="IPR036322">
    <property type="entry name" value="WD40_repeat_dom_sf"/>
</dbReference>
<comment type="caution">
    <text evidence="4">The sequence shown here is derived from an EMBL/GenBank/DDBJ whole genome shotgun (WGS) entry which is preliminary data.</text>
</comment>
<feature type="domain" description="Retroviral polymerase SH3-like" evidence="3">
    <location>
        <begin position="843"/>
        <end position="897"/>
    </location>
</feature>
<protein>
    <submittedName>
        <fullName evidence="4">Zinc finger, CCHC-type containing protein</fullName>
    </submittedName>
</protein>
<dbReference type="InterPro" id="IPR013103">
    <property type="entry name" value="RVT_2"/>
</dbReference>
<dbReference type="InterPro" id="IPR057670">
    <property type="entry name" value="SH3_retrovirus"/>
</dbReference>
<reference evidence="4" key="2">
    <citation type="submission" date="2022-01" db="EMBL/GenBank/DDBJ databases">
        <authorList>
            <person name="Yamashiro T."/>
            <person name="Shiraishi A."/>
            <person name="Satake H."/>
            <person name="Nakayama K."/>
        </authorList>
    </citation>
    <scope>NUCLEOTIDE SEQUENCE</scope>
</reference>
<evidence type="ECO:0000256" key="1">
    <source>
        <dbReference type="SAM" id="MobiDB-lite"/>
    </source>
</evidence>
<dbReference type="Pfam" id="PF07727">
    <property type="entry name" value="RVT_2"/>
    <property type="match status" value="1"/>
</dbReference>
<sequence length="1146" mass="129232">MEMLSVDDISIDLILGHLSIFTVSRPDIIFAYKKQTVVAISTTEAEYVAAASCCGHIYNKSYDAGSHIKNALTECPTLYASLIEQFWQTAALSTNEDEVKGITATIDRKVKVIVSEASIRRPLKLEDSEGLKTLPTAEIFEQLALMGYVITSDSLTFQKGHFSPQWKFFIHTILHCLSPKKTAWEQFSSNIATAIICLATNRTFNFSNLIFEAMVKNIDSRSKFFDCNPLFIQIFLNKRKGMLFPHKKTFPTPTLTQKLFSNMKRASKGYSRVDIPLFPTMLTTPESSPSRITSSPSLSPQTHPSTSQPPSTPQSNQSTPVTEEAAPMPHESSLQSVHLLRRDEGSLLLHELTDLCTSPSKKGRILIEELDLDAGISLVLPHAADQGKIDGYSELVNNLRAFSTGSGGVSTFSRLVSTADISTASELDSIAGVKAKDKGKAIMHESEPPKKIKRRIDFETTLKLQKQLDEREEVAAKVDQAYDIDWSDPAVLRYHTLQNRPFSVAEVRKNMCLYLKNQGGYKMSHFKGMSYEDIRPIFERVWDQNQAFILTESSRTAGGRRKKSLARKRAKETLSEESAKKQKLEDDTEKEELQVYLNIVPEEESLNIESLATKYPIVDWETQILANDKYYYQIKRTDGSVKHYKIFSALLYDFDRQDVLELYRLVKDSFQTASPEVHVLLMDTGLVIHMTVEKKYPLSQGRVSATLAETRVQFHKDQTHLLAVHETQIAVYEAPKLESPKQWFPPETSGLITHATYSCDSQSIFVSFEDGSVAILASPTLTLRCRISSTAYLPNNPLENGAGPSGTTPEMRSLRCKLIDVYTVTFWGNGQGVVVVYAVTYTSRAVVRLPDPKRKTLDKKGIDCIFVGYAEHSKAYRFYVIEPNKSVFIISIIESRDAILPRPNDIIPNLEESQRDDHSDDVPIKGSRDQVGSQYSYCYSIEEDPRTYNEVMQSRDAAFWKEVIDDEIGSIMENNTWILSDLPPGCKPLGFRQKEGIDYFDTYAPVARITTIRLLLALAAIHNLVIHQMDVKTAFLNGDLDEEVYMKQPEGFVMPGNEHKMSRFTSNPSRHHWKAITRVFKHLKWMGILAWGGAISWASKNQTCITGSTMESEFMALTAAGKEAEWLRNLIHEIPIWLKPIVPITI</sequence>
<dbReference type="Proteomes" id="UP001151760">
    <property type="component" value="Unassembled WGS sequence"/>
</dbReference>
<feature type="compositionally biased region" description="Basic and acidic residues" evidence="1">
    <location>
        <begin position="571"/>
        <end position="585"/>
    </location>
</feature>
<feature type="region of interest" description="Disordered" evidence="1">
    <location>
        <begin position="559"/>
        <end position="586"/>
    </location>
</feature>
<evidence type="ECO:0000313" key="4">
    <source>
        <dbReference type="EMBL" id="GJS77461.1"/>
    </source>
</evidence>
<dbReference type="EMBL" id="BQNB010010449">
    <property type="protein sequence ID" value="GJS77461.1"/>
    <property type="molecule type" value="Genomic_DNA"/>
</dbReference>
<dbReference type="PANTHER" id="PTHR44083:SF35">
    <property type="entry name" value="TOPLESS-RELATED PROTEIN 4-LIKE ISOFORM X1"/>
    <property type="match status" value="1"/>
</dbReference>
<feature type="compositionally biased region" description="Low complexity" evidence="1">
    <location>
        <begin position="284"/>
        <end position="320"/>
    </location>
</feature>
<dbReference type="CDD" id="cd09272">
    <property type="entry name" value="RNase_HI_RT_Ty1"/>
    <property type="match status" value="1"/>
</dbReference>
<feature type="region of interest" description="Disordered" evidence="1">
    <location>
        <begin position="284"/>
        <end position="335"/>
    </location>
</feature>
<reference evidence="4" key="1">
    <citation type="journal article" date="2022" name="Int. J. Mol. Sci.">
        <title>Draft Genome of Tanacetum Coccineum: Genomic Comparison of Closely Related Tanacetum-Family Plants.</title>
        <authorList>
            <person name="Yamashiro T."/>
            <person name="Shiraishi A."/>
            <person name="Nakayama K."/>
            <person name="Satake H."/>
        </authorList>
    </citation>
    <scope>NUCLEOTIDE SEQUENCE</scope>
</reference>
<name>A0ABQ4YKG3_9ASTR</name>
<dbReference type="SUPFAM" id="SSF50978">
    <property type="entry name" value="WD40 repeat-like"/>
    <property type="match status" value="1"/>
</dbReference>
<proteinExistence type="predicted"/>
<dbReference type="Pfam" id="PF25597">
    <property type="entry name" value="SH3_retrovirus"/>
    <property type="match status" value="1"/>
</dbReference>
<organism evidence="4 5">
    <name type="scientific">Tanacetum coccineum</name>
    <dbReference type="NCBI Taxonomy" id="301880"/>
    <lineage>
        <taxon>Eukaryota</taxon>
        <taxon>Viridiplantae</taxon>
        <taxon>Streptophyta</taxon>
        <taxon>Embryophyta</taxon>
        <taxon>Tracheophyta</taxon>
        <taxon>Spermatophyta</taxon>
        <taxon>Magnoliopsida</taxon>
        <taxon>eudicotyledons</taxon>
        <taxon>Gunneridae</taxon>
        <taxon>Pentapetalae</taxon>
        <taxon>asterids</taxon>
        <taxon>campanulids</taxon>
        <taxon>Asterales</taxon>
        <taxon>Asteraceae</taxon>
        <taxon>Asteroideae</taxon>
        <taxon>Anthemideae</taxon>
        <taxon>Anthemidinae</taxon>
        <taxon>Tanacetum</taxon>
    </lineage>
</organism>
<evidence type="ECO:0000259" key="3">
    <source>
        <dbReference type="Pfam" id="PF25597"/>
    </source>
</evidence>
<evidence type="ECO:0000259" key="2">
    <source>
        <dbReference type="Pfam" id="PF07727"/>
    </source>
</evidence>
<gene>
    <name evidence="4" type="ORF">Tco_0727342</name>
</gene>
<feature type="domain" description="Reverse transcriptase Ty1/copia-type" evidence="2">
    <location>
        <begin position="990"/>
        <end position="1064"/>
    </location>
</feature>
<keyword evidence="5" id="KW-1185">Reference proteome</keyword>
<dbReference type="InterPro" id="IPR027728">
    <property type="entry name" value="Topless_fam"/>
</dbReference>
<evidence type="ECO:0000313" key="5">
    <source>
        <dbReference type="Proteomes" id="UP001151760"/>
    </source>
</evidence>
<accession>A0ABQ4YKG3</accession>
<feature type="compositionally biased region" description="Basic residues" evidence="1">
    <location>
        <begin position="559"/>
        <end position="570"/>
    </location>
</feature>
<dbReference type="PANTHER" id="PTHR44083">
    <property type="entry name" value="TOPLESS-RELATED PROTEIN 1-RELATED"/>
    <property type="match status" value="1"/>
</dbReference>